<dbReference type="GO" id="GO:0003676">
    <property type="term" value="F:nucleic acid binding"/>
    <property type="evidence" value="ECO:0007669"/>
    <property type="project" value="InterPro"/>
</dbReference>
<dbReference type="SUPFAM" id="SSF57667">
    <property type="entry name" value="beta-beta-alpha zinc fingers"/>
    <property type="match status" value="3"/>
</dbReference>
<dbReference type="AlphaFoldDB" id="A0A061FWM8"/>
<evidence type="ECO:0000256" key="6">
    <source>
        <dbReference type="ARBA" id="ARBA00023242"/>
    </source>
</evidence>
<dbReference type="GO" id="GO:0005634">
    <property type="term" value="C:nucleus"/>
    <property type="evidence" value="ECO:0007669"/>
    <property type="project" value="UniProtKB-SubCell"/>
</dbReference>
<dbReference type="Gene3D" id="3.30.160.60">
    <property type="entry name" value="Classic Zinc Finger"/>
    <property type="match status" value="3"/>
</dbReference>
<evidence type="ECO:0000256" key="1">
    <source>
        <dbReference type="ARBA" id="ARBA00004123"/>
    </source>
</evidence>
<keyword evidence="2" id="KW-0479">Metal-binding</keyword>
<keyword evidence="10" id="KW-1185">Reference proteome</keyword>
<dbReference type="PANTHER" id="PTHR46144">
    <property type="entry name" value="ZINC FINGER PROTEIN 385B-LIKE"/>
    <property type="match status" value="1"/>
</dbReference>
<feature type="region of interest" description="Disordered" evidence="7">
    <location>
        <begin position="142"/>
        <end position="163"/>
    </location>
</feature>
<keyword evidence="3" id="KW-0677">Repeat</keyword>
<dbReference type="SMART" id="SM00451">
    <property type="entry name" value="ZnF_U1"/>
    <property type="match status" value="3"/>
</dbReference>
<evidence type="ECO:0000256" key="4">
    <source>
        <dbReference type="ARBA" id="ARBA00022771"/>
    </source>
</evidence>
<feature type="domain" description="U1-type" evidence="8">
    <location>
        <begin position="170"/>
        <end position="204"/>
    </location>
</feature>
<name>A0A061FWM8_THECC</name>
<dbReference type="eggNOG" id="ENOG502S7RZ">
    <property type="taxonomic scope" value="Eukaryota"/>
</dbReference>
<comment type="subcellular location">
    <subcellularLocation>
        <location evidence="1">Nucleus</location>
    </subcellularLocation>
</comment>
<organism evidence="9 10">
    <name type="scientific">Theobroma cacao</name>
    <name type="common">Cacao</name>
    <name type="synonym">Cocoa</name>
    <dbReference type="NCBI Taxonomy" id="3641"/>
    <lineage>
        <taxon>Eukaryota</taxon>
        <taxon>Viridiplantae</taxon>
        <taxon>Streptophyta</taxon>
        <taxon>Embryophyta</taxon>
        <taxon>Tracheophyta</taxon>
        <taxon>Spermatophyta</taxon>
        <taxon>Magnoliopsida</taxon>
        <taxon>eudicotyledons</taxon>
        <taxon>Gunneridae</taxon>
        <taxon>Pentapetalae</taxon>
        <taxon>rosids</taxon>
        <taxon>malvids</taxon>
        <taxon>Malvales</taxon>
        <taxon>Malvaceae</taxon>
        <taxon>Byttnerioideae</taxon>
        <taxon>Theobroma</taxon>
    </lineage>
</organism>
<reference evidence="9 10" key="1">
    <citation type="journal article" date="2013" name="Genome Biol.">
        <title>The genome sequence of the most widely cultivated cacao type and its use to identify candidate genes regulating pod color.</title>
        <authorList>
            <person name="Motamayor J.C."/>
            <person name="Mockaitis K."/>
            <person name="Schmutz J."/>
            <person name="Haiminen N."/>
            <person name="Iii D.L."/>
            <person name="Cornejo O."/>
            <person name="Findley S.D."/>
            <person name="Zheng P."/>
            <person name="Utro F."/>
            <person name="Royaert S."/>
            <person name="Saski C."/>
            <person name="Jenkins J."/>
            <person name="Podicheti R."/>
            <person name="Zhao M."/>
            <person name="Scheffler B.E."/>
            <person name="Stack J.C."/>
            <person name="Feltus F.A."/>
            <person name="Mustiga G.M."/>
            <person name="Amores F."/>
            <person name="Phillips W."/>
            <person name="Marelli J.P."/>
            <person name="May G.D."/>
            <person name="Shapiro H."/>
            <person name="Ma J."/>
            <person name="Bustamante C.D."/>
            <person name="Schnell R.J."/>
            <person name="Main D."/>
            <person name="Gilbert D."/>
            <person name="Parida L."/>
            <person name="Kuhn D.N."/>
        </authorList>
    </citation>
    <scope>NUCLEOTIDE SEQUENCE [LARGE SCALE GENOMIC DNA]</scope>
    <source>
        <strain evidence="10">cv. Matina 1-6</strain>
    </source>
</reference>
<dbReference type="HOGENOM" id="CLU_809897_0_0_1"/>
<dbReference type="InterPro" id="IPR003604">
    <property type="entry name" value="Matrin/U1-like-C_Znf_C2H2"/>
</dbReference>
<accession>A0A061FWM8</accession>
<dbReference type="EMBL" id="CM001881">
    <property type="protein sequence ID" value="EOY21955.1"/>
    <property type="molecule type" value="Genomic_DNA"/>
</dbReference>
<sequence>MDSDFPFKCLSHSQQDEFFYLQSPKNLQSENVAENNTMGKEMAEKRTSTMSVELAIQRELAFRRKIEELQLQPYVDSGDEIMPVQVQFPHPNPSRPNLNSSPRLSGREQLASLSSLECLPSPIPSQIPSSRPHISFGPRISERKQLASSSKSPPPQQLQAFNGGSLNHQSANVFCIVCQVPCSGSVNYKQHLNGKKHKLKLKELNFGRTDGGDICAMANQKLWCELCKIWCTDDNLLKLHLAGQKHKKMQAKLERATAAEVDIVEEKNWCGLCGIGCSSKELLQLHFNGKKHQAELRKLECAQKGREEAQNQQKRCKFGNIWCEGKNLLQMHLIEKKKFLYKVEVKKRQWQDLIRDEGNS</sequence>
<keyword evidence="6" id="KW-0539">Nucleus</keyword>
<dbReference type="InParanoid" id="A0A061FWM8"/>
<dbReference type="Pfam" id="PF12874">
    <property type="entry name" value="zf-met"/>
    <property type="match status" value="3"/>
</dbReference>
<feature type="domain" description="U1-type" evidence="8">
    <location>
        <begin position="219"/>
        <end position="253"/>
    </location>
</feature>
<evidence type="ECO:0000256" key="2">
    <source>
        <dbReference type="ARBA" id="ARBA00022723"/>
    </source>
</evidence>
<dbReference type="InterPro" id="IPR036236">
    <property type="entry name" value="Znf_C2H2_sf"/>
</dbReference>
<proteinExistence type="predicted"/>
<evidence type="ECO:0000313" key="10">
    <source>
        <dbReference type="Proteomes" id="UP000026915"/>
    </source>
</evidence>
<keyword evidence="5" id="KW-0862">Zinc</keyword>
<dbReference type="Proteomes" id="UP000026915">
    <property type="component" value="Chromosome 3"/>
</dbReference>
<feature type="domain" description="U1-type" evidence="8">
    <location>
        <begin position="265"/>
        <end position="299"/>
    </location>
</feature>
<dbReference type="PANTHER" id="PTHR46144:SF6">
    <property type="entry name" value="C2H2-TYPE DOMAIN-CONTAINING PROTEIN"/>
    <property type="match status" value="1"/>
</dbReference>
<evidence type="ECO:0000259" key="8">
    <source>
        <dbReference type="SMART" id="SM00451"/>
    </source>
</evidence>
<evidence type="ECO:0000256" key="5">
    <source>
        <dbReference type="ARBA" id="ARBA00022833"/>
    </source>
</evidence>
<dbReference type="GO" id="GO:0008270">
    <property type="term" value="F:zinc ion binding"/>
    <property type="evidence" value="ECO:0007669"/>
    <property type="project" value="UniProtKB-KW"/>
</dbReference>
<dbReference type="Gramene" id="EOY21955">
    <property type="protein sequence ID" value="EOY21955"/>
    <property type="gene ID" value="TCM_014123"/>
</dbReference>
<evidence type="ECO:0000313" key="9">
    <source>
        <dbReference type="EMBL" id="EOY21955.1"/>
    </source>
</evidence>
<gene>
    <name evidence="9" type="ORF">TCM_014123</name>
</gene>
<dbReference type="InterPro" id="IPR013087">
    <property type="entry name" value="Znf_C2H2_type"/>
</dbReference>
<keyword evidence="4" id="KW-0863">Zinc-finger</keyword>
<protein>
    <submittedName>
        <fullName evidence="9">Uncharacterized protein isoform 1</fullName>
    </submittedName>
</protein>
<dbReference type="InterPro" id="IPR051868">
    <property type="entry name" value="ZN346_ZMAT4"/>
</dbReference>
<dbReference type="OMA" id="WQDLIRD"/>
<evidence type="ECO:0000256" key="3">
    <source>
        <dbReference type="ARBA" id="ARBA00022737"/>
    </source>
</evidence>
<evidence type="ECO:0000256" key="7">
    <source>
        <dbReference type="SAM" id="MobiDB-lite"/>
    </source>
</evidence>